<keyword evidence="4 5" id="KW-0472">Membrane</keyword>
<evidence type="ECO:0000313" key="8">
    <source>
        <dbReference type="Proteomes" id="UP000029095"/>
    </source>
</evidence>
<sequence>MPWFVWLLAAAALGAAEFLTLTLVLGLLAGAALVAAVVAGLGVGLLGQLVALAVASVAGLVIVRPVALRHMAQQPLTREGSDALIGKRAEVTQEVTATHGLIKLSGEEWSARAFDESLVIPVGALVDVMEIEGATAVVYPRELLP</sequence>
<name>A0A086N0Q6_9ACTN</name>
<accession>A0A086N0Q6</accession>
<dbReference type="Pfam" id="PF01957">
    <property type="entry name" value="NfeD"/>
    <property type="match status" value="1"/>
</dbReference>
<evidence type="ECO:0000256" key="3">
    <source>
        <dbReference type="ARBA" id="ARBA00022989"/>
    </source>
</evidence>
<keyword evidence="2 5" id="KW-0812">Transmembrane</keyword>
<gene>
    <name evidence="7" type="ORF">FM21_00670</name>
</gene>
<dbReference type="GO" id="GO:0005886">
    <property type="term" value="C:plasma membrane"/>
    <property type="evidence" value="ECO:0007669"/>
    <property type="project" value="TreeGrafter"/>
</dbReference>
<dbReference type="InterPro" id="IPR012340">
    <property type="entry name" value="NA-bd_OB-fold"/>
</dbReference>
<dbReference type="RefSeq" id="WP_043371534.1">
    <property type="nucleotide sequence ID" value="NZ_KN039946.1"/>
</dbReference>
<dbReference type="HOGENOM" id="CLU_116732_2_0_11"/>
<dbReference type="Proteomes" id="UP000029095">
    <property type="component" value="Unassembled WGS sequence"/>
</dbReference>
<dbReference type="PANTHER" id="PTHR33507:SF3">
    <property type="entry name" value="INNER MEMBRANE PROTEIN YBBJ"/>
    <property type="match status" value="1"/>
</dbReference>
<evidence type="ECO:0000256" key="2">
    <source>
        <dbReference type="ARBA" id="ARBA00022692"/>
    </source>
</evidence>
<proteinExistence type="predicted"/>
<organism evidence="7 8">
    <name type="scientific">Streptomyces mutabilis</name>
    <dbReference type="NCBI Taxonomy" id="67332"/>
    <lineage>
        <taxon>Bacteria</taxon>
        <taxon>Bacillati</taxon>
        <taxon>Actinomycetota</taxon>
        <taxon>Actinomycetes</taxon>
        <taxon>Kitasatosporales</taxon>
        <taxon>Streptomycetaceae</taxon>
        <taxon>Streptomyces</taxon>
    </lineage>
</organism>
<protein>
    <submittedName>
        <fullName evidence="7">Membrane protein</fullName>
    </submittedName>
</protein>
<keyword evidence="8" id="KW-1185">Reference proteome</keyword>
<dbReference type="PANTHER" id="PTHR33507">
    <property type="entry name" value="INNER MEMBRANE PROTEIN YBBJ"/>
    <property type="match status" value="1"/>
</dbReference>
<dbReference type="EMBL" id="JNFQ01000001">
    <property type="protein sequence ID" value="KFG74724.1"/>
    <property type="molecule type" value="Genomic_DNA"/>
</dbReference>
<keyword evidence="3 5" id="KW-1133">Transmembrane helix</keyword>
<reference evidence="7 8" key="1">
    <citation type="submission" date="2014-05" db="EMBL/GenBank/DDBJ databases">
        <title>Complete genome sequence of the Streptomyces mutabilis TRM45540.</title>
        <authorList>
            <person name="Luo X."/>
            <person name="Zhang L."/>
        </authorList>
    </citation>
    <scope>NUCLEOTIDE SEQUENCE [LARGE SCALE GENOMIC DNA]</scope>
    <source>
        <strain evidence="7 8">TRM45540</strain>
    </source>
</reference>
<dbReference type="AlphaFoldDB" id="A0A086N0Q6"/>
<dbReference type="InterPro" id="IPR002810">
    <property type="entry name" value="NfeD-like_C"/>
</dbReference>
<evidence type="ECO:0000313" key="7">
    <source>
        <dbReference type="EMBL" id="KFG74724.1"/>
    </source>
</evidence>
<evidence type="ECO:0000256" key="1">
    <source>
        <dbReference type="ARBA" id="ARBA00004141"/>
    </source>
</evidence>
<evidence type="ECO:0000256" key="4">
    <source>
        <dbReference type="ARBA" id="ARBA00023136"/>
    </source>
</evidence>
<evidence type="ECO:0000259" key="6">
    <source>
        <dbReference type="Pfam" id="PF01957"/>
    </source>
</evidence>
<dbReference type="STRING" id="1915400.FM21_00670"/>
<comment type="subcellular location">
    <subcellularLocation>
        <location evidence="1">Membrane</location>
        <topology evidence="1">Multi-pass membrane protein</topology>
    </subcellularLocation>
</comment>
<feature type="domain" description="NfeD-like C-terminal" evidence="6">
    <location>
        <begin position="82"/>
        <end position="140"/>
    </location>
</feature>
<evidence type="ECO:0000256" key="5">
    <source>
        <dbReference type="SAM" id="Phobius"/>
    </source>
</evidence>
<feature type="transmembrane region" description="Helical" evidence="5">
    <location>
        <begin position="28"/>
        <end position="61"/>
    </location>
</feature>
<comment type="caution">
    <text evidence="7">The sequence shown here is derived from an EMBL/GenBank/DDBJ whole genome shotgun (WGS) entry which is preliminary data.</text>
</comment>
<dbReference type="InterPro" id="IPR052165">
    <property type="entry name" value="Membrane_assoc_protease"/>
</dbReference>
<dbReference type="SUPFAM" id="SSF141322">
    <property type="entry name" value="NfeD domain-like"/>
    <property type="match status" value="1"/>
</dbReference>
<dbReference type="Gene3D" id="2.40.50.140">
    <property type="entry name" value="Nucleic acid-binding proteins"/>
    <property type="match status" value="1"/>
</dbReference>